<feature type="transmembrane region" description="Helical" evidence="2">
    <location>
        <begin position="101"/>
        <end position="120"/>
    </location>
</feature>
<keyword evidence="2" id="KW-1133">Transmembrane helix</keyword>
<evidence type="ECO:0008006" key="4">
    <source>
        <dbReference type="Google" id="ProtNLM"/>
    </source>
</evidence>
<name>A0A644ZML6_9ZZZZ</name>
<protein>
    <recommendedName>
        <fullName evidence="4">Zinc-ribbon domain-containing protein</fullName>
    </recommendedName>
</protein>
<accession>A0A644ZML6</accession>
<proteinExistence type="predicted"/>
<keyword evidence="2" id="KW-0472">Membrane</keyword>
<dbReference type="AlphaFoldDB" id="A0A644ZML6"/>
<evidence type="ECO:0000256" key="1">
    <source>
        <dbReference type="SAM" id="MobiDB-lite"/>
    </source>
</evidence>
<dbReference type="EMBL" id="VSSQ01009431">
    <property type="protein sequence ID" value="MPM41608.1"/>
    <property type="molecule type" value="Genomic_DNA"/>
</dbReference>
<organism evidence="3">
    <name type="scientific">bioreactor metagenome</name>
    <dbReference type="NCBI Taxonomy" id="1076179"/>
    <lineage>
        <taxon>unclassified sequences</taxon>
        <taxon>metagenomes</taxon>
        <taxon>ecological metagenomes</taxon>
    </lineage>
</organism>
<gene>
    <name evidence="3" type="ORF">SDC9_88263</name>
</gene>
<reference evidence="3" key="1">
    <citation type="submission" date="2019-08" db="EMBL/GenBank/DDBJ databases">
        <authorList>
            <person name="Kucharzyk K."/>
            <person name="Murdoch R.W."/>
            <person name="Higgins S."/>
            <person name="Loffler F."/>
        </authorList>
    </citation>
    <scope>NUCLEOTIDE SEQUENCE</scope>
</reference>
<evidence type="ECO:0000313" key="3">
    <source>
        <dbReference type="EMBL" id="MPM41608.1"/>
    </source>
</evidence>
<feature type="region of interest" description="Disordered" evidence="1">
    <location>
        <begin position="255"/>
        <end position="274"/>
    </location>
</feature>
<keyword evidence="2" id="KW-0812">Transmembrane</keyword>
<sequence length="274" mass="30702">MSQFCPLCGKTKPEEALFCDDCTRKIHNEYEVDIPKEVGDKKIPAAGDIPVKDWPSVKFVDARLGGKPQKSNVKTGLGVEEADEFEPETETWAPKKTSKMVVPLLFFLVIALLTGAFFIYNSTIRKPNLDRSGWNAAVRSNTVAGYLTYMEAYPHGAYFDEAQAGLLRLKSEEISEWERMKKTNNVAELLGFLERNTGTPYASLAKIRLDSLLWIGALQMNTQEAYSDYMKQAENGSIGGDYIAEAQQRYQQLSMPQPNDTIVTDSISETQSYP</sequence>
<comment type="caution">
    <text evidence="3">The sequence shown here is derived from an EMBL/GenBank/DDBJ whole genome shotgun (WGS) entry which is preliminary data.</text>
</comment>
<evidence type="ECO:0000256" key="2">
    <source>
        <dbReference type="SAM" id="Phobius"/>
    </source>
</evidence>